<proteinExistence type="predicted"/>
<protein>
    <recommendedName>
        <fullName evidence="3">Helitron helicase-like domain-containing protein</fullName>
    </recommendedName>
</protein>
<dbReference type="Proteomes" id="UP001188597">
    <property type="component" value="Unassembled WGS sequence"/>
</dbReference>
<accession>A0AA89AUM6</accession>
<keyword evidence="2" id="KW-1185">Reference proteome</keyword>
<comment type="caution">
    <text evidence="1">The sequence shown here is derived from an EMBL/GenBank/DDBJ whole genome shotgun (WGS) entry which is preliminary data.</text>
</comment>
<reference evidence="1" key="1">
    <citation type="submission" date="2022-12" db="EMBL/GenBank/DDBJ databases">
        <title>Draft genome assemblies for two species of Escallonia (Escalloniales).</title>
        <authorList>
            <person name="Chanderbali A."/>
            <person name="Dervinis C."/>
            <person name="Anghel I."/>
            <person name="Soltis D."/>
            <person name="Soltis P."/>
            <person name="Zapata F."/>
        </authorList>
    </citation>
    <scope>NUCLEOTIDE SEQUENCE</scope>
    <source>
        <strain evidence="1">UCBG64.0493</strain>
        <tissue evidence="1">Leaf</tissue>
    </source>
</reference>
<dbReference type="AlphaFoldDB" id="A0AA89AUM6"/>
<evidence type="ECO:0000313" key="1">
    <source>
        <dbReference type="EMBL" id="KAK3014878.1"/>
    </source>
</evidence>
<dbReference type="EMBL" id="JAVXUP010001184">
    <property type="protein sequence ID" value="KAK3014878.1"/>
    <property type="molecule type" value="Genomic_DNA"/>
</dbReference>
<organism evidence="1 2">
    <name type="scientific">Escallonia herrerae</name>
    <dbReference type="NCBI Taxonomy" id="1293975"/>
    <lineage>
        <taxon>Eukaryota</taxon>
        <taxon>Viridiplantae</taxon>
        <taxon>Streptophyta</taxon>
        <taxon>Embryophyta</taxon>
        <taxon>Tracheophyta</taxon>
        <taxon>Spermatophyta</taxon>
        <taxon>Magnoliopsida</taxon>
        <taxon>eudicotyledons</taxon>
        <taxon>Gunneridae</taxon>
        <taxon>Pentapetalae</taxon>
        <taxon>asterids</taxon>
        <taxon>campanulids</taxon>
        <taxon>Escalloniales</taxon>
        <taxon>Escalloniaceae</taxon>
        <taxon>Escallonia</taxon>
    </lineage>
</organism>
<evidence type="ECO:0008006" key="3">
    <source>
        <dbReference type="Google" id="ProtNLM"/>
    </source>
</evidence>
<evidence type="ECO:0000313" key="2">
    <source>
        <dbReference type="Proteomes" id="UP001188597"/>
    </source>
</evidence>
<gene>
    <name evidence="1" type="ORF">RJ639_008450</name>
</gene>
<feature type="non-terminal residue" evidence="1">
    <location>
        <position position="1"/>
    </location>
</feature>
<sequence length="300" mass="34742">EKLAPRKQKEVKNDYINGQLNLEGPNKTCQYCHAVVWYQERSVKSRKTKEPQFSICCGEGKLKLPLSRKAPDELKELLEYQCGEDSARFRESIRAYNSMFAFTSIGGKIDNFINDGKWSYCIASKNIFHRDVVCSEPTKKNTVSMRQFYAYRLQYRKNEGHMLLNGHKLLQQYIVAAYTCTIYTIEYQRRGFSHAHILIWLSEEDKCPTPADVDRIISAEIPDEKEDPTGYNAMKQFMMHGSCGDSRPHNSCMRDGECTKHHPKNFNSVTYVDENAFPVYKRCDDGRKIIGKDDIPLDNM</sequence>
<dbReference type="PANTHER" id="PTHR45786">
    <property type="entry name" value="DNA BINDING PROTEIN-LIKE"/>
    <property type="match status" value="1"/>
</dbReference>
<dbReference type="PANTHER" id="PTHR45786:SF74">
    <property type="entry name" value="ATP-DEPENDENT DNA HELICASE"/>
    <property type="match status" value="1"/>
</dbReference>
<name>A0AA89AUM6_9ASTE</name>